<dbReference type="EMBL" id="CP154878">
    <property type="protein sequence ID" value="XBG95235.1"/>
    <property type="molecule type" value="Genomic_DNA"/>
</dbReference>
<organism evidence="1">
    <name type="scientific">Limosilactobacillus allomucosae</name>
    <dbReference type="NCBI Taxonomy" id="3142938"/>
    <lineage>
        <taxon>Bacteria</taxon>
        <taxon>Bacillati</taxon>
        <taxon>Bacillota</taxon>
        <taxon>Bacilli</taxon>
        <taxon>Lactobacillales</taxon>
        <taxon>Lactobacillaceae</taxon>
        <taxon>Limosilactobacillus</taxon>
    </lineage>
</organism>
<proteinExistence type="predicted"/>
<evidence type="ECO:0008006" key="2">
    <source>
        <dbReference type="Google" id="ProtNLM"/>
    </source>
</evidence>
<sequence length="97" mass="11144">MAVKAYLEITMEIPEKNREAAAKVYNDYRKPFLNTIPGAETKQLLIRNEDVQVLHGFDSVEHAQDYLKSDMFTKHVFVGLQPTWTSDPEVRIFMVAG</sequence>
<dbReference type="RefSeq" id="WP_347980329.1">
    <property type="nucleotide sequence ID" value="NZ_CP154878.1"/>
</dbReference>
<name>A0AAU7C1I4_9LACO</name>
<gene>
    <name evidence="1" type="ORF">ABC765_09305</name>
</gene>
<accession>A0AAU7C1I4</accession>
<dbReference type="AlphaFoldDB" id="A0AAU7C1I4"/>
<evidence type="ECO:0000313" key="1">
    <source>
        <dbReference type="EMBL" id="XBG95235.1"/>
    </source>
</evidence>
<reference evidence="1" key="1">
    <citation type="submission" date="2024-04" db="EMBL/GenBank/DDBJ databases">
        <title>Limosilactobacillus allomucosae sp. nov., a novel species isolated from wild boar faecal samples as a potential probiotics for domestic pigs.</title>
        <authorList>
            <person name="Chen B."/>
        </authorList>
    </citation>
    <scope>NUCLEOTIDE SEQUENCE</scope>
    <source>
        <strain evidence="1">WILCCON 0051</strain>
    </source>
</reference>
<dbReference type="KEGG" id="lalo:ABC765_09305"/>
<protein>
    <recommendedName>
        <fullName evidence="2">ABM domain-containing protein</fullName>
    </recommendedName>
</protein>